<proteinExistence type="predicted"/>
<comment type="caution">
    <text evidence="4">The sequence shown here is derived from an EMBL/GenBank/DDBJ whole genome shotgun (WGS) entry which is preliminary data.</text>
</comment>
<feature type="signal peptide" evidence="2">
    <location>
        <begin position="1"/>
        <end position="25"/>
    </location>
</feature>
<dbReference type="PANTHER" id="PTHR21666:SF270">
    <property type="entry name" value="MUREIN HYDROLASE ACTIVATOR ENVC"/>
    <property type="match status" value="1"/>
</dbReference>
<organism evidence="4 5">
    <name type="scientific">Natronospira elongata</name>
    <dbReference type="NCBI Taxonomy" id="3110268"/>
    <lineage>
        <taxon>Bacteria</taxon>
        <taxon>Pseudomonadati</taxon>
        <taxon>Pseudomonadota</taxon>
        <taxon>Gammaproteobacteria</taxon>
        <taxon>Natronospirales</taxon>
        <taxon>Natronospiraceae</taxon>
        <taxon>Natronospira</taxon>
    </lineage>
</organism>
<keyword evidence="2" id="KW-0732">Signal</keyword>
<evidence type="ECO:0000256" key="1">
    <source>
        <dbReference type="SAM" id="Coils"/>
    </source>
</evidence>
<dbReference type="Pfam" id="PF01551">
    <property type="entry name" value="Peptidase_M23"/>
    <property type="match status" value="1"/>
</dbReference>
<dbReference type="Proteomes" id="UP001302316">
    <property type="component" value="Unassembled WGS sequence"/>
</dbReference>
<name>A0AAP6JEF6_9GAMM</name>
<feature type="coiled-coil region" evidence="1">
    <location>
        <begin position="164"/>
        <end position="247"/>
    </location>
</feature>
<dbReference type="FunFam" id="2.70.70.10:FF:000003">
    <property type="entry name" value="Murein hydrolase activator EnvC"/>
    <property type="match status" value="1"/>
</dbReference>
<feature type="domain" description="M23ase beta-sheet core" evidence="3">
    <location>
        <begin position="288"/>
        <end position="381"/>
    </location>
</feature>
<dbReference type="EMBL" id="JAYGII010000005">
    <property type="protein sequence ID" value="MEA5444967.1"/>
    <property type="molecule type" value="Genomic_DNA"/>
</dbReference>
<accession>A0AAP6JEF6</accession>
<evidence type="ECO:0000259" key="3">
    <source>
        <dbReference type="Pfam" id="PF01551"/>
    </source>
</evidence>
<dbReference type="CDD" id="cd12797">
    <property type="entry name" value="M23_peptidase"/>
    <property type="match status" value="1"/>
</dbReference>
<feature type="chain" id="PRO_5042845942" evidence="2">
    <location>
        <begin position="26"/>
        <end position="388"/>
    </location>
</feature>
<feature type="coiled-coil region" evidence="1">
    <location>
        <begin position="31"/>
        <end position="114"/>
    </location>
</feature>
<dbReference type="Gene3D" id="6.10.250.3150">
    <property type="match status" value="1"/>
</dbReference>
<evidence type="ECO:0000313" key="4">
    <source>
        <dbReference type="EMBL" id="MEA5444967.1"/>
    </source>
</evidence>
<gene>
    <name evidence="4" type="ORF">VCB98_03940</name>
</gene>
<dbReference type="RefSeq" id="WP_346050596.1">
    <property type="nucleotide sequence ID" value="NZ_JAYGII010000005.1"/>
</dbReference>
<sequence>MDRHRSLALLLCCLLGLGLAMSGHAEESSDSEARQAELEALQSRIQSLRENLEAERGQRDQASEALRAAEEEVNRLGRELRRIESDIAAREARLDDLQSEKAEREQEIATEREALARQIQGAYRTGREEQLKLLLNQEDPAAFGRMLVYYDYLNRARSARIERIGEHVRRLASLAEEVDEALEELASARSRQRDSLQAMEATRESREEAVAEIEARLRDRGERLTRLEEDEAELQQLIRSLQDALEDIPSDLHRGRRFTELRGELPWPVDGRLTRRFGDSRAGGRMRWRGLVIQADRGSEVRAVSHGRVAYSGWLQHYGLVLILDHGEGYLSLYGHNEAVYHEVGDWVRPGDVIASVGDSGGQDRSGLYFEIRNGRDPVNPANWLANR</sequence>
<keyword evidence="5" id="KW-1185">Reference proteome</keyword>
<dbReference type="PANTHER" id="PTHR21666">
    <property type="entry name" value="PEPTIDASE-RELATED"/>
    <property type="match status" value="1"/>
</dbReference>
<evidence type="ECO:0000313" key="5">
    <source>
        <dbReference type="Proteomes" id="UP001302316"/>
    </source>
</evidence>
<dbReference type="AlphaFoldDB" id="A0AAP6JEF6"/>
<dbReference type="Gene3D" id="2.70.70.10">
    <property type="entry name" value="Glucose Permease (Domain IIA)"/>
    <property type="match status" value="1"/>
</dbReference>
<dbReference type="InterPro" id="IPR011055">
    <property type="entry name" value="Dup_hybrid_motif"/>
</dbReference>
<dbReference type="InterPro" id="IPR050570">
    <property type="entry name" value="Cell_wall_metabolism_enzyme"/>
</dbReference>
<keyword evidence="1" id="KW-0175">Coiled coil</keyword>
<reference evidence="4 5" key="1">
    <citation type="submission" date="2023-12" db="EMBL/GenBank/DDBJ databases">
        <title>Whole-genome sequencing of halo(alkali)philic microorganisms from hypersaline lakes.</title>
        <authorList>
            <person name="Sorokin D.Y."/>
            <person name="Merkel A.Y."/>
            <person name="Messina E."/>
            <person name="Yakimov M."/>
        </authorList>
    </citation>
    <scope>NUCLEOTIDE SEQUENCE [LARGE SCALE GENOMIC DNA]</scope>
    <source>
        <strain evidence="4 5">AB-CW1</strain>
    </source>
</reference>
<dbReference type="SUPFAM" id="SSF51261">
    <property type="entry name" value="Duplicated hybrid motif"/>
    <property type="match status" value="1"/>
</dbReference>
<protein>
    <submittedName>
        <fullName evidence="4">Peptidoglycan DD-metalloendopeptidase family protein</fullName>
    </submittedName>
</protein>
<dbReference type="InterPro" id="IPR016047">
    <property type="entry name" value="M23ase_b-sheet_dom"/>
</dbReference>
<evidence type="ECO:0000256" key="2">
    <source>
        <dbReference type="SAM" id="SignalP"/>
    </source>
</evidence>
<dbReference type="GO" id="GO:0004222">
    <property type="term" value="F:metalloendopeptidase activity"/>
    <property type="evidence" value="ECO:0007669"/>
    <property type="project" value="TreeGrafter"/>
</dbReference>